<evidence type="ECO:0000313" key="2">
    <source>
        <dbReference type="EMBL" id="PWL39209.1"/>
    </source>
</evidence>
<dbReference type="EMBL" id="QGEG01000002">
    <property type="protein sequence ID" value="PWL39209.1"/>
    <property type="molecule type" value="Genomic_DNA"/>
</dbReference>
<evidence type="ECO:0000313" key="3">
    <source>
        <dbReference type="Proteomes" id="UP000245762"/>
    </source>
</evidence>
<dbReference type="OrthoDB" id="675330at2"/>
<keyword evidence="3" id="KW-1185">Reference proteome</keyword>
<sequence length="147" mass="17296">MNKRLLILSILMMSATLFYAQGPGRERIKTLKVAFITERLSLTSEEAQLFWPIYNEHEKILEGIRRNERVELKSQAILLENMSQEETSTLLDKYIAMHKKKYNAEQDFIAEIRKVVPPKKVLLLLKAEEDFKKRLLQQYRKRKMGGG</sequence>
<dbReference type="AlphaFoldDB" id="A0A316L2R0"/>
<accession>A0A316L2R0</accession>
<feature type="chain" id="PRO_5016233393" description="Sensor of ECF-type sigma factor" evidence="1">
    <location>
        <begin position="21"/>
        <end position="147"/>
    </location>
</feature>
<name>A0A316L2R0_9FLAO</name>
<gene>
    <name evidence="2" type="ORF">DKG77_09620</name>
</gene>
<feature type="signal peptide" evidence="1">
    <location>
        <begin position="1"/>
        <end position="20"/>
    </location>
</feature>
<proteinExistence type="predicted"/>
<dbReference type="Proteomes" id="UP000245762">
    <property type="component" value="Unassembled WGS sequence"/>
</dbReference>
<organism evidence="2 3">
    <name type="scientific">Flagellimonas aquimarina</name>
    <dbReference type="NCBI Taxonomy" id="2201895"/>
    <lineage>
        <taxon>Bacteria</taxon>
        <taxon>Pseudomonadati</taxon>
        <taxon>Bacteroidota</taxon>
        <taxon>Flavobacteriia</taxon>
        <taxon>Flavobacteriales</taxon>
        <taxon>Flavobacteriaceae</taxon>
        <taxon>Flagellimonas</taxon>
    </lineage>
</organism>
<protein>
    <recommendedName>
        <fullName evidence="4">Sensor of ECF-type sigma factor</fullName>
    </recommendedName>
</protein>
<comment type="caution">
    <text evidence="2">The sequence shown here is derived from an EMBL/GenBank/DDBJ whole genome shotgun (WGS) entry which is preliminary data.</text>
</comment>
<evidence type="ECO:0000256" key="1">
    <source>
        <dbReference type="SAM" id="SignalP"/>
    </source>
</evidence>
<keyword evidence="1" id="KW-0732">Signal</keyword>
<reference evidence="2 3" key="1">
    <citation type="submission" date="2018-05" db="EMBL/GenBank/DDBJ databases">
        <title>Complete genome sequence of Flagellimonas aquimarina ECD12 isolated from seaweed Ecklonia cava.</title>
        <authorList>
            <person name="Choi S."/>
            <person name="Seong C."/>
        </authorList>
    </citation>
    <scope>NUCLEOTIDE SEQUENCE [LARGE SCALE GENOMIC DNA]</scope>
    <source>
        <strain evidence="2 3">ECD12</strain>
    </source>
</reference>
<evidence type="ECO:0008006" key="4">
    <source>
        <dbReference type="Google" id="ProtNLM"/>
    </source>
</evidence>